<evidence type="ECO:0000256" key="7">
    <source>
        <dbReference type="ARBA" id="ARBA00023163"/>
    </source>
</evidence>
<name>A0A2C5XU23_9HYPO</name>
<feature type="compositionally biased region" description="Low complexity" evidence="9">
    <location>
        <begin position="506"/>
        <end position="522"/>
    </location>
</feature>
<feature type="compositionally biased region" description="Low complexity" evidence="9">
    <location>
        <begin position="231"/>
        <end position="248"/>
    </location>
</feature>
<keyword evidence="5" id="KW-0678">Repressor</keyword>
<accession>A0A2C5XU23</accession>
<evidence type="ECO:0000256" key="3">
    <source>
        <dbReference type="ARBA" id="ARBA00006922"/>
    </source>
</evidence>
<feature type="compositionally biased region" description="Polar residues" evidence="9">
    <location>
        <begin position="366"/>
        <end position="381"/>
    </location>
</feature>
<sequence>MLWAGAPRPSRDSMAANKPSPPRPASSSLDSEPAAPKPVASQDYGAHYRRQSYDISVDSLLAPVPRSAQPRHQHLLQSTHAVPDEAMDLDSPPQASSYSACRPLPAPPQVSDSRQQPISNGRDDVSKAHDRSLTNSQDSSDTAFNDRVPMTPASDSSNSVIYRGPAALQAKGKSRSDLNPNKPNPSLSAATHQGAANDALNTSPNSRKRLADGKIKARSRSHSPHKGHLRTASGTSVASTSTSSISELSAELKTRLSYAMFKVAHGWESKTIDEVEVLASEILSPASTSSTAHRRHASSTSPRLAATMPQVRFAPNPAANRRPLGSPPPKASGALAPPASIQPLATKQAPGNSNPRRNSNPRYTPTMLSQSHSASPQTPAQVSRPDSRHSISRGEQDAAESLLFMSSPGNSANLKHTFSPVPSPAIQALLNPAPPRNTGTRHALPDGPRKALPSHRPPMAGRRAETTKPGAMPLHLNPVDEDPPRHFQRASDRGGPKRPVNDTVYRPRTLLPLPTGLPLGNGPRRKLQTADIELMLDHAMAREHESSDDEPIQMPKR</sequence>
<dbReference type="GO" id="GO:0033309">
    <property type="term" value="C:SBF transcription complex"/>
    <property type="evidence" value="ECO:0007669"/>
    <property type="project" value="TreeGrafter"/>
</dbReference>
<dbReference type="AlphaFoldDB" id="A0A2C5XU23"/>
<feature type="region of interest" description="Disordered" evidence="9">
    <location>
        <begin position="285"/>
        <end position="396"/>
    </location>
</feature>
<feature type="compositionally biased region" description="Basic and acidic residues" evidence="9">
    <location>
        <begin position="121"/>
        <end position="132"/>
    </location>
</feature>
<evidence type="ECO:0000256" key="6">
    <source>
        <dbReference type="ARBA" id="ARBA00023015"/>
    </source>
</evidence>
<feature type="compositionally biased region" description="Polar residues" evidence="9">
    <location>
        <begin position="133"/>
        <end position="143"/>
    </location>
</feature>
<evidence type="ECO:0000313" key="10">
    <source>
        <dbReference type="EMBL" id="PHH59947.1"/>
    </source>
</evidence>
<keyword evidence="7" id="KW-0804">Transcription</keyword>
<comment type="subcellular location">
    <subcellularLocation>
        <location evidence="2">Cytoplasm</location>
    </subcellularLocation>
    <subcellularLocation>
        <location evidence="1">Nucleus</location>
    </subcellularLocation>
</comment>
<feature type="compositionally biased region" description="Low complexity" evidence="9">
    <location>
        <begin position="352"/>
        <end position="362"/>
    </location>
</feature>
<dbReference type="OrthoDB" id="2359117at2759"/>
<dbReference type="GO" id="GO:0000082">
    <property type="term" value="P:G1/S transition of mitotic cell cycle"/>
    <property type="evidence" value="ECO:0007669"/>
    <property type="project" value="InterPro"/>
</dbReference>
<dbReference type="STRING" id="1399860.A0A2C5XU23"/>
<feature type="compositionally biased region" description="Basic and acidic residues" evidence="9">
    <location>
        <begin position="385"/>
        <end position="396"/>
    </location>
</feature>
<evidence type="ECO:0000256" key="4">
    <source>
        <dbReference type="ARBA" id="ARBA00022490"/>
    </source>
</evidence>
<keyword evidence="6" id="KW-0805">Transcription regulation</keyword>
<evidence type="ECO:0000256" key="9">
    <source>
        <dbReference type="SAM" id="MobiDB-lite"/>
    </source>
</evidence>
<dbReference type="InterPro" id="IPR039198">
    <property type="entry name" value="Srl3/Whi5"/>
</dbReference>
<proteinExistence type="inferred from homology"/>
<comment type="similarity">
    <text evidence="3">Belongs to the WHI5/NRM1 family.</text>
</comment>
<keyword evidence="11" id="KW-1185">Reference proteome</keyword>
<dbReference type="EMBL" id="NJET01000171">
    <property type="protein sequence ID" value="PHH59947.1"/>
    <property type="molecule type" value="Genomic_DNA"/>
</dbReference>
<feature type="compositionally biased region" description="Polar residues" evidence="9">
    <location>
        <begin position="177"/>
        <end position="191"/>
    </location>
</feature>
<comment type="caution">
    <text evidence="10">The sequence shown here is derived from an EMBL/GenBank/DDBJ whole genome shotgun (WGS) entry which is preliminary data.</text>
</comment>
<keyword evidence="8" id="KW-0539">Nucleus</keyword>
<feature type="region of interest" description="Disordered" evidence="9">
    <location>
        <begin position="1"/>
        <end position="47"/>
    </location>
</feature>
<reference evidence="10 11" key="1">
    <citation type="submission" date="2017-06" db="EMBL/GenBank/DDBJ databases">
        <title>Ant-infecting Ophiocordyceps genomes reveal a high diversity of potential behavioral manipulation genes and a possible major role for enterotoxins.</title>
        <authorList>
            <person name="De Bekker C."/>
            <person name="Evans H.C."/>
            <person name="Brachmann A."/>
            <person name="Hughes D.P."/>
        </authorList>
    </citation>
    <scope>NUCLEOTIDE SEQUENCE [LARGE SCALE GENOMIC DNA]</scope>
    <source>
        <strain evidence="10 11">Map64</strain>
    </source>
</reference>
<organism evidence="10 11">
    <name type="scientific">Ophiocordyceps australis</name>
    <dbReference type="NCBI Taxonomy" id="1399860"/>
    <lineage>
        <taxon>Eukaryota</taxon>
        <taxon>Fungi</taxon>
        <taxon>Dikarya</taxon>
        <taxon>Ascomycota</taxon>
        <taxon>Pezizomycotina</taxon>
        <taxon>Sordariomycetes</taxon>
        <taxon>Hypocreomycetidae</taxon>
        <taxon>Hypocreales</taxon>
        <taxon>Ophiocordycipitaceae</taxon>
        <taxon>Ophiocordyceps</taxon>
    </lineage>
</organism>
<gene>
    <name evidence="10" type="ORF">CDD81_2346</name>
</gene>
<dbReference type="PANTHER" id="PTHR28246">
    <property type="entry name" value="G1-SPECIFIC TRANSCRIPTIONAL REPRESSOR WHI5-RELATED"/>
    <property type="match status" value="1"/>
</dbReference>
<evidence type="ECO:0000313" key="11">
    <source>
        <dbReference type="Proteomes" id="UP000226192"/>
    </source>
</evidence>
<feature type="region of interest" description="Disordered" evidence="9">
    <location>
        <begin position="64"/>
        <end position="248"/>
    </location>
</feature>
<protein>
    <submittedName>
        <fullName evidence="10">Uncharacterized protein</fullName>
    </submittedName>
</protein>
<feature type="compositionally biased region" description="Basic and acidic residues" evidence="9">
    <location>
        <begin position="482"/>
        <end position="495"/>
    </location>
</feature>
<dbReference type="Proteomes" id="UP000226192">
    <property type="component" value="Unassembled WGS sequence"/>
</dbReference>
<keyword evidence="4" id="KW-0963">Cytoplasm</keyword>
<feature type="region of interest" description="Disordered" evidence="9">
    <location>
        <begin position="439"/>
        <end position="524"/>
    </location>
</feature>
<evidence type="ECO:0000256" key="5">
    <source>
        <dbReference type="ARBA" id="ARBA00022491"/>
    </source>
</evidence>
<dbReference type="InterPro" id="IPR013734">
    <property type="entry name" value="TF_Nrm1/Whi5"/>
</dbReference>
<dbReference type="Pfam" id="PF08528">
    <property type="entry name" value="Whi5"/>
    <property type="match status" value="1"/>
</dbReference>
<evidence type="ECO:0000256" key="8">
    <source>
        <dbReference type="ARBA" id="ARBA00023242"/>
    </source>
</evidence>
<dbReference type="GO" id="GO:0005737">
    <property type="term" value="C:cytoplasm"/>
    <property type="evidence" value="ECO:0007669"/>
    <property type="project" value="UniProtKB-SubCell"/>
</dbReference>
<evidence type="ECO:0000256" key="2">
    <source>
        <dbReference type="ARBA" id="ARBA00004496"/>
    </source>
</evidence>
<dbReference type="PANTHER" id="PTHR28246:SF1">
    <property type="entry name" value="G1-SPECIFIC TRANSCRIPTIONAL REPRESSOR WHI5-RELATED"/>
    <property type="match status" value="1"/>
</dbReference>
<feature type="compositionally biased region" description="Polar residues" evidence="9">
    <location>
        <begin position="110"/>
        <end position="119"/>
    </location>
</feature>
<evidence type="ECO:0000256" key="1">
    <source>
        <dbReference type="ARBA" id="ARBA00004123"/>
    </source>
</evidence>
<dbReference type="GO" id="GO:0003712">
    <property type="term" value="F:transcription coregulator activity"/>
    <property type="evidence" value="ECO:0007669"/>
    <property type="project" value="TreeGrafter"/>
</dbReference>
<feature type="compositionally biased region" description="Basic residues" evidence="9">
    <location>
        <begin position="216"/>
        <end position="229"/>
    </location>
</feature>